<proteinExistence type="predicted"/>
<dbReference type="SUPFAM" id="SSF55144">
    <property type="entry name" value="LigT-like"/>
    <property type="match status" value="1"/>
</dbReference>
<reference evidence="1 2" key="1">
    <citation type="submission" date="2019-04" db="EMBL/GenBank/DDBJ databases">
        <title>Pedobacter sp. AR-3-17 sp. nov., isolated from Arctic soil.</title>
        <authorList>
            <person name="Dahal R.H."/>
            <person name="Kim D.-U."/>
        </authorList>
    </citation>
    <scope>NUCLEOTIDE SEQUENCE [LARGE SCALE GENOMIC DNA]</scope>
    <source>
        <strain evidence="1 2">AR-3-17</strain>
    </source>
</reference>
<keyword evidence="2" id="KW-1185">Reference proteome</keyword>
<accession>A0A4U1BXI9</accession>
<dbReference type="AlphaFoldDB" id="A0A4U1BXI9"/>
<evidence type="ECO:0000313" key="1">
    <source>
        <dbReference type="EMBL" id="TKB97061.1"/>
    </source>
</evidence>
<dbReference type="InterPro" id="IPR009097">
    <property type="entry name" value="Cyclic_Pdiesterase"/>
</dbReference>
<organism evidence="1 2">
    <name type="scientific">Pedobacter cryophilus</name>
    <dbReference type="NCBI Taxonomy" id="2571271"/>
    <lineage>
        <taxon>Bacteria</taxon>
        <taxon>Pseudomonadati</taxon>
        <taxon>Bacteroidota</taxon>
        <taxon>Sphingobacteriia</taxon>
        <taxon>Sphingobacteriales</taxon>
        <taxon>Sphingobacteriaceae</taxon>
        <taxon>Pedobacter</taxon>
    </lineage>
</organism>
<dbReference type="RefSeq" id="WP_136827026.1">
    <property type="nucleotide sequence ID" value="NZ_SWBP01000004.1"/>
</dbReference>
<dbReference type="Gene3D" id="3.90.1140.10">
    <property type="entry name" value="Cyclic phosphodiesterase"/>
    <property type="match status" value="1"/>
</dbReference>
<name>A0A4U1BXI9_9SPHI</name>
<gene>
    <name evidence="1" type="ORF">FA046_13425</name>
</gene>
<sequence length="227" mass="26966">MNLNKHYEEMWSKSLEKFERNEFQIDPQIDSSDDLRRGVTLLIRPSELVKTEISNFINDLKIIEPHQYYYPSSDIHITVMSIISCYSGFYLGDINIKDYEELIALSLKNLRNEQIKFKGLTASPSCLMLKGFAANNQINLLRDNLRVNFNQTNLNSSLDSRYEIQSIHATIVRFKTEIKNKKAFLELLEKYRDFDFGTFEVEHYEFVFNDWYQKKEFTKILNIFRPL</sequence>
<dbReference type="EMBL" id="SWBP01000004">
    <property type="protein sequence ID" value="TKB97061.1"/>
    <property type="molecule type" value="Genomic_DNA"/>
</dbReference>
<dbReference type="Proteomes" id="UP000308181">
    <property type="component" value="Unassembled WGS sequence"/>
</dbReference>
<protein>
    <submittedName>
        <fullName evidence="1">Mutarotase</fullName>
    </submittedName>
</protein>
<comment type="caution">
    <text evidence="1">The sequence shown here is derived from an EMBL/GenBank/DDBJ whole genome shotgun (WGS) entry which is preliminary data.</text>
</comment>
<dbReference type="OrthoDB" id="2326088at2"/>
<evidence type="ECO:0000313" key="2">
    <source>
        <dbReference type="Proteomes" id="UP000308181"/>
    </source>
</evidence>